<evidence type="ECO:0000313" key="7">
    <source>
        <dbReference type="EMBL" id="OSX69563.1"/>
    </source>
</evidence>
<evidence type="ECO:0000256" key="3">
    <source>
        <dbReference type="ARBA" id="ARBA00022781"/>
    </source>
</evidence>
<evidence type="ECO:0000256" key="4">
    <source>
        <dbReference type="ARBA" id="ARBA00023065"/>
    </source>
</evidence>
<evidence type="ECO:0000313" key="8">
    <source>
        <dbReference type="Proteomes" id="UP000218209"/>
    </source>
</evidence>
<dbReference type="AlphaFoldDB" id="A0A1X6NMJ1"/>
<sequence>MVATTPTAGAIAPWTVISQGSALTYEQATGLDKLEFAQRSQGPALSRLLHDDGYVKGATCALLVALNSIRSPKAVSRSAFLLYDVVSWSSGAAAAAVDAVISSELADAPLFTPLLRHMDASGSTDSAPPVTAAACALAMGTLMGTRALVKAVPKSDARSPELATQEAAFCRYIATSLTTHTAMPSGQGAADEAEEHKAGGNGAGGDVPLTPEQARAEEHADDEAAHAREEAIHRTLRALAAYMMVDEHRAAYIQIIGDVEPIARLVRPADALGGGGGGGGGSSSSGMSAGMANRSSVQIVYEALLCLWLISFAAAKDTVSGAMDTAAVPRRLAALLRDAAAEKTVRVALATLRNLVTRAGGGRGEQLRREMVGAGLVAILGRLSARGWSDEELRGDLASLSEALAEELASMSTLDVYRSEVLSGALGWTPVHTDAAFWRTNAEALERDNRHVLRALVRLLYDEASEPVVQAVACHDLAMFIKAHPRGRAIANSLDVKGRLMQLMESPDAQVRRHALNAVQVLMIMHYDLLQRASS</sequence>
<dbReference type="Proteomes" id="UP000218209">
    <property type="component" value="Unassembled WGS sequence"/>
</dbReference>
<dbReference type="GO" id="GO:0046961">
    <property type="term" value="F:proton-transporting ATPase activity, rotational mechanism"/>
    <property type="evidence" value="ECO:0007669"/>
    <property type="project" value="InterPro"/>
</dbReference>
<evidence type="ECO:0000256" key="2">
    <source>
        <dbReference type="ARBA" id="ARBA00022448"/>
    </source>
</evidence>
<keyword evidence="2" id="KW-0813">Transport</keyword>
<dbReference type="SUPFAM" id="SSF48371">
    <property type="entry name" value="ARM repeat"/>
    <property type="match status" value="1"/>
</dbReference>
<dbReference type="PANTHER" id="PTHR10698">
    <property type="entry name" value="V-TYPE PROTON ATPASE SUBUNIT H"/>
    <property type="match status" value="1"/>
</dbReference>
<dbReference type="PANTHER" id="PTHR10698:SF0">
    <property type="entry name" value="V-TYPE PROTON ATPASE SUBUNIT H"/>
    <property type="match status" value="1"/>
</dbReference>
<dbReference type="InterPro" id="IPR016024">
    <property type="entry name" value="ARM-type_fold"/>
</dbReference>
<reference evidence="7 8" key="1">
    <citation type="submission" date="2017-03" db="EMBL/GenBank/DDBJ databases">
        <title>WGS assembly of Porphyra umbilicalis.</title>
        <authorList>
            <person name="Brawley S.H."/>
            <person name="Blouin N.A."/>
            <person name="Ficko-Blean E."/>
            <person name="Wheeler G.L."/>
            <person name="Lohr M."/>
            <person name="Goodson H.V."/>
            <person name="Jenkins J.W."/>
            <person name="Blaby-Haas C.E."/>
            <person name="Helliwell K.E."/>
            <person name="Chan C."/>
            <person name="Marriage T."/>
            <person name="Bhattacharya D."/>
            <person name="Klein A.S."/>
            <person name="Badis Y."/>
            <person name="Brodie J."/>
            <person name="Cao Y."/>
            <person name="Collen J."/>
            <person name="Dittami S.M."/>
            <person name="Gachon C.M."/>
            <person name="Green B.R."/>
            <person name="Karpowicz S."/>
            <person name="Kim J.W."/>
            <person name="Kudahl U."/>
            <person name="Lin S."/>
            <person name="Michel G."/>
            <person name="Mittag M."/>
            <person name="Olson B.J."/>
            <person name="Pangilinan J."/>
            <person name="Peng Y."/>
            <person name="Qiu H."/>
            <person name="Shu S."/>
            <person name="Singer J.T."/>
            <person name="Smith A.G."/>
            <person name="Sprecher B.N."/>
            <person name="Wagner V."/>
            <person name="Wang W."/>
            <person name="Wang Z.-Y."/>
            <person name="Yan J."/>
            <person name="Yarish C."/>
            <person name="Zoeuner-Riek S."/>
            <person name="Zhuang Y."/>
            <person name="Zou Y."/>
            <person name="Lindquist E.A."/>
            <person name="Grimwood J."/>
            <person name="Barry K."/>
            <person name="Rokhsar D.S."/>
            <person name="Schmutz J."/>
            <person name="Stiller J.W."/>
            <person name="Grossman A.R."/>
            <person name="Prochnik S.E."/>
        </authorList>
    </citation>
    <scope>NUCLEOTIDE SEQUENCE [LARGE SCALE GENOMIC DNA]</scope>
    <source>
        <strain evidence="7">4086291</strain>
    </source>
</reference>
<dbReference type="Pfam" id="PF03224">
    <property type="entry name" value="V-ATPase_H_N"/>
    <property type="match status" value="1"/>
</dbReference>
<proteinExistence type="inferred from homology"/>
<gene>
    <name evidence="7" type="ORF">BU14_1393s0003</name>
</gene>
<name>A0A1X6NMJ1_PORUM</name>
<dbReference type="InterPro" id="IPR004908">
    <property type="entry name" value="ATPase_V1-cplx_hsu"/>
</dbReference>
<dbReference type="Pfam" id="PF11698">
    <property type="entry name" value="V-ATPase_H_C"/>
    <property type="match status" value="1"/>
</dbReference>
<dbReference type="Gene3D" id="1.25.40.150">
    <property type="entry name" value="V-type ATPase, subunit H, C-terminal domain"/>
    <property type="match status" value="1"/>
</dbReference>
<dbReference type="GO" id="GO:0000221">
    <property type="term" value="C:vacuolar proton-transporting V-type ATPase, V1 domain"/>
    <property type="evidence" value="ECO:0007669"/>
    <property type="project" value="InterPro"/>
</dbReference>
<dbReference type="EMBL" id="KV919493">
    <property type="protein sequence ID" value="OSX69563.1"/>
    <property type="molecule type" value="Genomic_DNA"/>
</dbReference>
<evidence type="ECO:0000256" key="1">
    <source>
        <dbReference type="ARBA" id="ARBA00008613"/>
    </source>
</evidence>
<accession>A0A1X6NMJ1</accession>
<protein>
    <recommendedName>
        <fullName evidence="6">ATPase V1 complex subunit H C-terminal domain-containing protein</fullName>
    </recommendedName>
</protein>
<keyword evidence="4" id="KW-0406">Ion transport</keyword>
<dbReference type="InterPro" id="IPR038497">
    <property type="entry name" value="ATPase_V1-cplx_hsu_C_sf"/>
</dbReference>
<feature type="region of interest" description="Disordered" evidence="5">
    <location>
        <begin position="183"/>
        <end position="210"/>
    </location>
</feature>
<feature type="domain" description="ATPase V1 complex subunit H C-terminal" evidence="6">
    <location>
        <begin position="411"/>
        <end position="527"/>
    </location>
</feature>
<evidence type="ECO:0000259" key="6">
    <source>
        <dbReference type="Pfam" id="PF11698"/>
    </source>
</evidence>
<dbReference type="Gene3D" id="1.25.10.10">
    <property type="entry name" value="Leucine-rich Repeat Variant"/>
    <property type="match status" value="1"/>
</dbReference>
<keyword evidence="3" id="KW-0375">Hydrogen ion transport</keyword>
<dbReference type="OrthoDB" id="10263554at2759"/>
<organism evidence="7 8">
    <name type="scientific">Porphyra umbilicalis</name>
    <name type="common">Purple laver</name>
    <name type="synonym">Red alga</name>
    <dbReference type="NCBI Taxonomy" id="2786"/>
    <lineage>
        <taxon>Eukaryota</taxon>
        <taxon>Rhodophyta</taxon>
        <taxon>Bangiophyceae</taxon>
        <taxon>Bangiales</taxon>
        <taxon>Bangiaceae</taxon>
        <taxon>Porphyra</taxon>
    </lineage>
</organism>
<dbReference type="InterPro" id="IPR011989">
    <property type="entry name" value="ARM-like"/>
</dbReference>
<keyword evidence="8" id="KW-1185">Reference proteome</keyword>
<comment type="similarity">
    <text evidence="1">Belongs to the V-ATPase H subunit family.</text>
</comment>
<evidence type="ECO:0000256" key="5">
    <source>
        <dbReference type="SAM" id="MobiDB-lite"/>
    </source>
</evidence>
<dbReference type="InterPro" id="IPR011987">
    <property type="entry name" value="ATPase_V1-cplx_hsu_C"/>
</dbReference>